<evidence type="ECO:0008006" key="3">
    <source>
        <dbReference type="Google" id="ProtNLM"/>
    </source>
</evidence>
<accession>A0AA42BNP1</accession>
<evidence type="ECO:0000313" key="1">
    <source>
        <dbReference type="EMBL" id="MCP8968200.1"/>
    </source>
</evidence>
<dbReference type="Proteomes" id="UP001156102">
    <property type="component" value="Unassembled WGS sequence"/>
</dbReference>
<dbReference type="EMBL" id="JANCLT010000003">
    <property type="protein sequence ID" value="MCP8968200.1"/>
    <property type="molecule type" value="Genomic_DNA"/>
</dbReference>
<organism evidence="1 2">
    <name type="scientific">Ectobacillus ponti</name>
    <dbReference type="NCBI Taxonomy" id="2961894"/>
    <lineage>
        <taxon>Bacteria</taxon>
        <taxon>Bacillati</taxon>
        <taxon>Bacillota</taxon>
        <taxon>Bacilli</taxon>
        <taxon>Bacillales</taxon>
        <taxon>Bacillaceae</taxon>
        <taxon>Ectobacillus</taxon>
    </lineage>
</organism>
<dbReference type="InterPro" id="IPR025544">
    <property type="entry name" value="YhzD"/>
</dbReference>
<reference evidence="1" key="1">
    <citation type="submission" date="2022-07" db="EMBL/GenBank/DDBJ databases">
        <authorList>
            <person name="Li W.-J."/>
            <person name="Deng Q.-Q."/>
        </authorList>
    </citation>
    <scope>NUCLEOTIDE SEQUENCE</scope>
    <source>
        <strain evidence="1">SYSU M60031</strain>
    </source>
</reference>
<proteinExistence type="predicted"/>
<comment type="caution">
    <text evidence="1">The sequence shown here is derived from an EMBL/GenBank/DDBJ whole genome shotgun (WGS) entry which is preliminary data.</text>
</comment>
<evidence type="ECO:0000313" key="2">
    <source>
        <dbReference type="Proteomes" id="UP001156102"/>
    </source>
</evidence>
<dbReference type="RefSeq" id="WP_254758118.1">
    <property type="nucleotide sequence ID" value="NZ_JANCLT010000003.1"/>
</dbReference>
<protein>
    <recommendedName>
        <fullName evidence="3">YhzD-like protein</fullName>
    </recommendedName>
</protein>
<dbReference type="AlphaFoldDB" id="A0AA42BNP1"/>
<gene>
    <name evidence="1" type="ORF">NK662_06560</name>
</gene>
<dbReference type="Pfam" id="PF14120">
    <property type="entry name" value="YhzD"/>
    <property type="match status" value="1"/>
</dbReference>
<sequence>MGTYVLTAFEKDGKKLLDESFQAASEAEAKETGERLLREKGLYGHTHRCTSSSGKLVLFQR</sequence>
<name>A0AA42BNP1_9BACI</name>
<keyword evidence="2" id="KW-1185">Reference proteome</keyword>